<dbReference type="PROSITE" id="PS50894">
    <property type="entry name" value="HPT"/>
    <property type="match status" value="1"/>
</dbReference>
<keyword evidence="4" id="KW-1185">Reference proteome</keyword>
<evidence type="ECO:0000313" key="3">
    <source>
        <dbReference type="EMBL" id="PVV01069.1"/>
    </source>
</evidence>
<protein>
    <recommendedName>
        <fullName evidence="2">HPt domain-containing protein</fullName>
    </recommendedName>
</protein>
<dbReference type="PANTHER" id="PTHR28242">
    <property type="entry name" value="PHOSPHORELAY INTERMEDIATE PROTEIN YPD1"/>
    <property type="match status" value="1"/>
</dbReference>
<feature type="domain" description="HPt" evidence="2">
    <location>
        <begin position="21"/>
        <end position="121"/>
    </location>
</feature>
<dbReference type="PANTHER" id="PTHR28242:SF52">
    <property type="entry name" value="PHOSPHORELAY INTERMEDIATE PROTEIN YPD1"/>
    <property type="match status" value="1"/>
</dbReference>
<organism evidence="3 4">
    <name type="scientific">Smittium megazygosporum</name>
    <dbReference type="NCBI Taxonomy" id="133381"/>
    <lineage>
        <taxon>Eukaryota</taxon>
        <taxon>Fungi</taxon>
        <taxon>Fungi incertae sedis</taxon>
        <taxon>Zoopagomycota</taxon>
        <taxon>Kickxellomycotina</taxon>
        <taxon>Harpellomycetes</taxon>
        <taxon>Harpellales</taxon>
        <taxon>Legeriomycetaceae</taxon>
        <taxon>Smittium</taxon>
    </lineage>
</organism>
<dbReference type="GO" id="GO:0043424">
    <property type="term" value="F:protein histidine kinase binding"/>
    <property type="evidence" value="ECO:0007669"/>
    <property type="project" value="InterPro"/>
</dbReference>
<comment type="caution">
    <text evidence="3">The sequence shown here is derived from an EMBL/GenBank/DDBJ whole genome shotgun (WGS) entry which is preliminary data.</text>
</comment>
<dbReference type="AlphaFoldDB" id="A0A2T9Z8Z1"/>
<accession>A0A2T9Z8Z1</accession>
<dbReference type="OrthoDB" id="1673781at2759"/>
<dbReference type="InterPro" id="IPR036641">
    <property type="entry name" value="HPT_dom_sf"/>
</dbReference>
<gene>
    <name evidence="3" type="ORF">BB560_004528</name>
</gene>
<dbReference type="InterPro" id="IPR008207">
    <property type="entry name" value="Sig_transdc_His_kin_Hpt_dom"/>
</dbReference>
<reference evidence="3 4" key="1">
    <citation type="journal article" date="2018" name="MBio">
        <title>Comparative Genomics Reveals the Core Gene Toolbox for the Fungus-Insect Symbiosis.</title>
        <authorList>
            <person name="Wang Y."/>
            <person name="Stata M."/>
            <person name="Wang W."/>
            <person name="Stajich J.E."/>
            <person name="White M.M."/>
            <person name="Moncalvo J.M."/>
        </authorList>
    </citation>
    <scope>NUCLEOTIDE SEQUENCE [LARGE SCALE GENOMIC DNA]</scope>
    <source>
        <strain evidence="3 4">SC-DP-2</strain>
    </source>
</reference>
<evidence type="ECO:0000259" key="2">
    <source>
        <dbReference type="PROSITE" id="PS50894"/>
    </source>
</evidence>
<dbReference type="SUPFAM" id="SSF47226">
    <property type="entry name" value="Histidine-containing phosphotransfer domain, HPT domain"/>
    <property type="match status" value="1"/>
</dbReference>
<evidence type="ECO:0000256" key="1">
    <source>
        <dbReference type="PROSITE-ProRule" id="PRU00110"/>
    </source>
</evidence>
<dbReference type="EMBL" id="MBFS01001400">
    <property type="protein sequence ID" value="PVV01069.1"/>
    <property type="molecule type" value="Genomic_DNA"/>
</dbReference>
<evidence type="ECO:0000313" key="4">
    <source>
        <dbReference type="Proteomes" id="UP000245609"/>
    </source>
</evidence>
<proteinExistence type="predicted"/>
<dbReference type="Gene3D" id="1.20.120.160">
    <property type="entry name" value="HPT domain"/>
    <property type="match status" value="1"/>
</dbReference>
<dbReference type="GO" id="GO:0009927">
    <property type="term" value="F:histidine phosphotransfer kinase activity"/>
    <property type="evidence" value="ECO:0007669"/>
    <property type="project" value="InterPro"/>
</dbReference>
<dbReference type="InterPro" id="IPR045871">
    <property type="entry name" value="AHP1-5/YPD1"/>
</dbReference>
<dbReference type="GO" id="GO:0005737">
    <property type="term" value="C:cytoplasm"/>
    <property type="evidence" value="ECO:0007669"/>
    <property type="project" value="TreeGrafter"/>
</dbReference>
<dbReference type="GO" id="GO:0000160">
    <property type="term" value="P:phosphorelay signal transduction system"/>
    <property type="evidence" value="ECO:0007669"/>
    <property type="project" value="InterPro"/>
</dbReference>
<feature type="modified residue" description="Phosphohistidine" evidence="1">
    <location>
        <position position="60"/>
    </location>
</feature>
<name>A0A2T9Z8Z1_9FUNG</name>
<keyword evidence="1" id="KW-0597">Phosphoprotein</keyword>
<dbReference type="STRING" id="133381.A0A2T9Z8Z1"/>
<dbReference type="Pfam" id="PF01627">
    <property type="entry name" value="Hpt"/>
    <property type="match status" value="1"/>
</dbReference>
<dbReference type="Proteomes" id="UP000245609">
    <property type="component" value="Unassembled WGS sequence"/>
</dbReference>
<dbReference type="CDD" id="cd00088">
    <property type="entry name" value="HPT"/>
    <property type="match status" value="1"/>
</dbReference>
<dbReference type="GO" id="GO:0005634">
    <property type="term" value="C:nucleus"/>
    <property type="evidence" value="ECO:0007669"/>
    <property type="project" value="TreeGrafter"/>
</dbReference>
<sequence length="129" mass="15061">MESEILDRNIFDQLVEMDDEEHTFLSQIISNYFEQAESAFYQMHYCLETGDLESLSRLSHSLKGSSASIGLVRMKHACERLQILGKYQLEVDSSVPTEHLIEAAKIELKATEIEYKKVEELFIYFFENR</sequence>